<proteinExistence type="predicted"/>
<accession>A0A6J4PFF3</accession>
<dbReference type="AlphaFoldDB" id="A0A6J4PFF3"/>
<evidence type="ECO:0000313" key="1">
    <source>
        <dbReference type="EMBL" id="CAA9414815.1"/>
    </source>
</evidence>
<reference evidence="1" key="1">
    <citation type="submission" date="2020-02" db="EMBL/GenBank/DDBJ databases">
        <authorList>
            <person name="Meier V. D."/>
        </authorList>
    </citation>
    <scope>NUCLEOTIDE SEQUENCE</scope>
    <source>
        <strain evidence="1">AVDCRST_MAG22</strain>
    </source>
</reference>
<organism evidence="1">
    <name type="scientific">uncultured Rubrobacteraceae bacterium</name>
    <dbReference type="NCBI Taxonomy" id="349277"/>
    <lineage>
        <taxon>Bacteria</taxon>
        <taxon>Bacillati</taxon>
        <taxon>Actinomycetota</taxon>
        <taxon>Rubrobacteria</taxon>
        <taxon>Rubrobacterales</taxon>
        <taxon>Rubrobacteraceae</taxon>
        <taxon>environmental samples</taxon>
    </lineage>
</organism>
<protein>
    <submittedName>
        <fullName evidence="1">Uncharacterized protein</fullName>
    </submittedName>
</protein>
<gene>
    <name evidence="1" type="ORF">AVDCRST_MAG22-2144</name>
</gene>
<sequence length="74" mass="8100">MRPFWLQRVEDESGVSGVGLVAEGVVFSNGWCSLTWLTGHKSVAFYPSLEEIEAIHGHDGKTKIVTGAEIDRPT</sequence>
<dbReference type="EMBL" id="CADCUV010000088">
    <property type="protein sequence ID" value="CAA9414815.1"/>
    <property type="molecule type" value="Genomic_DNA"/>
</dbReference>
<name>A0A6J4PFF3_9ACTN</name>